<reference evidence="1 2" key="1">
    <citation type="submission" date="2016-11" db="EMBL/GenBank/DDBJ databases">
        <title>Draft Genome Sequences of Nine Cyanobacterial Strains from Diverse Habitats.</title>
        <authorList>
            <person name="Zhu T."/>
            <person name="Hou S."/>
            <person name="Lu X."/>
            <person name="Hess W.R."/>
        </authorList>
    </citation>
    <scope>NUCLEOTIDE SEQUENCE [LARGE SCALE GENOMIC DNA]</scope>
    <source>
        <strain evidence="1 2">5.2 s.c.1</strain>
    </source>
</reference>
<dbReference type="Proteomes" id="UP000185984">
    <property type="component" value="Unassembled WGS sequence"/>
</dbReference>
<protein>
    <recommendedName>
        <fullName evidence="3">Competence protein ComFB</fullName>
    </recommendedName>
</protein>
<dbReference type="AlphaFoldDB" id="A0A1U7I0F3"/>
<evidence type="ECO:0000313" key="2">
    <source>
        <dbReference type="Proteomes" id="UP000185984"/>
    </source>
</evidence>
<organism evidence="1 2">
    <name type="scientific">Chroogloeocystis siderophila 5.2 s.c.1</name>
    <dbReference type="NCBI Taxonomy" id="247279"/>
    <lineage>
        <taxon>Bacteria</taxon>
        <taxon>Bacillati</taxon>
        <taxon>Cyanobacteriota</taxon>
        <taxon>Cyanophyceae</taxon>
        <taxon>Oscillatoriophycideae</taxon>
        <taxon>Chroococcales</taxon>
        <taxon>Chroococcaceae</taxon>
        <taxon>Chroogloeocystis</taxon>
    </lineage>
</organism>
<dbReference type="RefSeq" id="WP_073547802.1">
    <property type="nucleotide sequence ID" value="NZ_CAWMVK010000001.1"/>
</dbReference>
<evidence type="ECO:0000313" key="1">
    <source>
        <dbReference type="EMBL" id="OKH29326.1"/>
    </source>
</evidence>
<comment type="caution">
    <text evidence="1">The sequence shown here is derived from an EMBL/GenBank/DDBJ whole genome shotgun (WGS) entry which is preliminary data.</text>
</comment>
<keyword evidence="2" id="KW-1185">Reference proteome</keyword>
<dbReference type="STRING" id="247279.NIES1031_01755"/>
<gene>
    <name evidence="1" type="ORF">NIES1031_01755</name>
</gene>
<accession>A0A1U7I0F3</accession>
<name>A0A1U7I0F3_9CHRO</name>
<dbReference type="OrthoDB" id="515811at2"/>
<sequence>MTKTIVNLTLPILVEDIEVALNQYPHQPYQQAFANPDLRQELIAYVLSRVFSLYVVVDEEKQQRIDFKNMYYKPEQEKEREAYIHEGIHYLMEKYAEYVYRHIPPETNSGFTPSNWFG</sequence>
<dbReference type="EMBL" id="MRCC01000001">
    <property type="protein sequence ID" value="OKH29326.1"/>
    <property type="molecule type" value="Genomic_DNA"/>
</dbReference>
<proteinExistence type="predicted"/>
<evidence type="ECO:0008006" key="3">
    <source>
        <dbReference type="Google" id="ProtNLM"/>
    </source>
</evidence>